<dbReference type="AlphaFoldDB" id="A0A0K0FC01"/>
<dbReference type="Proteomes" id="UP000035680">
    <property type="component" value="Unassembled WGS sequence"/>
</dbReference>
<dbReference type="WBParaSite" id="SVE_0636500.1">
    <property type="protein sequence ID" value="SVE_0636500.1"/>
    <property type="gene ID" value="SVE_0636500"/>
</dbReference>
<sequence>MPILCSICKLPYTPYGDEHSPYLTACKQLVGRSCMLKLYATQSHNNISCNKCFEKLCEHDCYPINDRPIEVINLLTDSTLKIDKNDSYVIEQYVTNNINNDPLFLKKLTININGHINLFDIHMGYIFIVGYSSKNIQFLKAYKMDNRKLCYNGKLRSTKCTSFAINKYNTKLFEITLGYDDGVIWYKKFTSKFTSPSKMQTFNYFVEKIYSISYVDEGVFVYSGGRCIRHFNSWSNNCFFEGFFGNNVTKYYNIINIKYFTDDVIFGVVDDKIYVFKKEQPAYLLCCETKSKIINYIIDSTCNRIHVFYNKYNVANNQRWYSLYYVIYQIIEENTKFDDIKLKKIHTAIPIRRFEYDNDNILSVPLKEISSNINNGERLMLYSFIPNIKSNTFKSISVNGKFNASEDEKELNINDCLGFFCLDNLNEILPGVKKITTCFVLHNKIRIFDLYCLSRK</sequence>
<keyword evidence="1" id="KW-1185">Reference proteome</keyword>
<evidence type="ECO:0000313" key="2">
    <source>
        <dbReference type="WBParaSite" id="SVE_0636500.1"/>
    </source>
</evidence>
<name>A0A0K0FC01_STRVS</name>
<dbReference type="STRING" id="75913.A0A0K0FC01"/>
<reference evidence="2" key="2">
    <citation type="submission" date="2015-08" db="UniProtKB">
        <authorList>
            <consortium name="WormBaseParasite"/>
        </authorList>
    </citation>
    <scope>IDENTIFICATION</scope>
</reference>
<accession>A0A0K0FC01</accession>
<evidence type="ECO:0000313" key="1">
    <source>
        <dbReference type="Proteomes" id="UP000035680"/>
    </source>
</evidence>
<reference evidence="1" key="1">
    <citation type="submission" date="2014-07" db="EMBL/GenBank/DDBJ databases">
        <authorList>
            <person name="Martin A.A"/>
            <person name="De Silva N."/>
        </authorList>
    </citation>
    <scope>NUCLEOTIDE SEQUENCE</scope>
</reference>
<organism evidence="1 2">
    <name type="scientific">Strongyloides venezuelensis</name>
    <name type="common">Threadworm</name>
    <dbReference type="NCBI Taxonomy" id="75913"/>
    <lineage>
        <taxon>Eukaryota</taxon>
        <taxon>Metazoa</taxon>
        <taxon>Ecdysozoa</taxon>
        <taxon>Nematoda</taxon>
        <taxon>Chromadorea</taxon>
        <taxon>Rhabditida</taxon>
        <taxon>Tylenchina</taxon>
        <taxon>Panagrolaimomorpha</taxon>
        <taxon>Strongyloidoidea</taxon>
        <taxon>Strongyloididae</taxon>
        <taxon>Strongyloides</taxon>
    </lineage>
</organism>
<proteinExistence type="predicted"/>
<protein>
    <submittedName>
        <fullName evidence="2">RING-type domain-containing protein</fullName>
    </submittedName>
</protein>